<reference evidence="10" key="1">
    <citation type="submission" date="2019-04" db="EMBL/GenBank/DDBJ databases">
        <title>Sequencing of skin fungus with MAO and IRED activity.</title>
        <authorList>
            <person name="Marsaioli A.J."/>
            <person name="Bonatto J.M.C."/>
            <person name="Reis Junior O."/>
        </authorList>
    </citation>
    <scope>NUCLEOTIDE SEQUENCE</scope>
    <source>
        <strain evidence="10">28M1</strain>
    </source>
</reference>
<evidence type="ECO:0000256" key="7">
    <source>
        <dbReference type="ARBA" id="ARBA00023136"/>
    </source>
</evidence>
<feature type="region of interest" description="Disordered" evidence="8">
    <location>
        <begin position="469"/>
        <end position="499"/>
    </location>
</feature>
<feature type="compositionally biased region" description="Low complexity" evidence="8">
    <location>
        <begin position="484"/>
        <end position="493"/>
    </location>
</feature>
<evidence type="ECO:0000256" key="4">
    <source>
        <dbReference type="ARBA" id="ARBA00007920"/>
    </source>
</evidence>
<dbReference type="PANTHER" id="PTHR48182">
    <property type="entry name" value="PROTEIN SERAC1"/>
    <property type="match status" value="1"/>
</dbReference>
<dbReference type="SUPFAM" id="SSF53474">
    <property type="entry name" value="alpha/beta-Hydrolases"/>
    <property type="match status" value="1"/>
</dbReference>
<feature type="region of interest" description="Disordered" evidence="8">
    <location>
        <begin position="388"/>
        <end position="451"/>
    </location>
</feature>
<dbReference type="InterPro" id="IPR052374">
    <property type="entry name" value="SERAC1"/>
</dbReference>
<keyword evidence="11" id="KW-1185">Reference proteome</keyword>
<keyword evidence="6" id="KW-0496">Mitochondrion</keyword>
<protein>
    <recommendedName>
        <fullName evidence="9">DUF676 domain-containing protein</fullName>
    </recommendedName>
</protein>
<dbReference type="GO" id="GO:0005783">
    <property type="term" value="C:endoplasmic reticulum"/>
    <property type="evidence" value="ECO:0007669"/>
    <property type="project" value="UniProtKB-SubCell"/>
</dbReference>
<evidence type="ECO:0000256" key="6">
    <source>
        <dbReference type="ARBA" id="ARBA00023128"/>
    </source>
</evidence>
<gene>
    <name evidence="10" type="ORF">E8E12_003674</name>
</gene>
<dbReference type="PANTHER" id="PTHR48182:SF2">
    <property type="entry name" value="PROTEIN SERAC1"/>
    <property type="match status" value="1"/>
</dbReference>
<proteinExistence type="inferred from homology"/>
<feature type="compositionally biased region" description="Polar residues" evidence="8">
    <location>
        <begin position="332"/>
        <end position="346"/>
    </location>
</feature>
<dbReference type="AlphaFoldDB" id="A0A9P4WRL7"/>
<dbReference type="InterPro" id="IPR029058">
    <property type="entry name" value="AB_hydrolase_fold"/>
</dbReference>
<evidence type="ECO:0000313" key="10">
    <source>
        <dbReference type="EMBL" id="KAF3040675.1"/>
    </source>
</evidence>
<keyword evidence="7" id="KW-0472">Membrane</keyword>
<dbReference type="Gene3D" id="3.40.50.1820">
    <property type="entry name" value="alpha/beta hydrolase"/>
    <property type="match status" value="1"/>
</dbReference>
<feature type="compositionally biased region" description="Low complexity" evidence="8">
    <location>
        <begin position="433"/>
        <end position="449"/>
    </location>
</feature>
<dbReference type="Proteomes" id="UP000758155">
    <property type="component" value="Unassembled WGS sequence"/>
</dbReference>
<accession>A0A9P4WRL7</accession>
<organism evidence="10 11">
    <name type="scientific">Didymella heteroderae</name>
    <dbReference type="NCBI Taxonomy" id="1769908"/>
    <lineage>
        <taxon>Eukaryota</taxon>
        <taxon>Fungi</taxon>
        <taxon>Dikarya</taxon>
        <taxon>Ascomycota</taxon>
        <taxon>Pezizomycotina</taxon>
        <taxon>Dothideomycetes</taxon>
        <taxon>Pleosporomycetidae</taxon>
        <taxon>Pleosporales</taxon>
        <taxon>Pleosporineae</taxon>
        <taxon>Didymellaceae</taxon>
        <taxon>Didymella</taxon>
    </lineage>
</organism>
<dbReference type="EMBL" id="SWKV01000024">
    <property type="protein sequence ID" value="KAF3040675.1"/>
    <property type="molecule type" value="Genomic_DNA"/>
</dbReference>
<comment type="subcellular location">
    <subcellularLocation>
        <location evidence="2">Endoplasmic reticulum</location>
    </subcellularLocation>
    <subcellularLocation>
        <location evidence="3">Membrane</location>
    </subcellularLocation>
    <subcellularLocation>
        <location evidence="1">Mitochondrion</location>
    </subcellularLocation>
</comment>
<keyword evidence="5" id="KW-0256">Endoplasmic reticulum</keyword>
<name>A0A9P4WRL7_9PLEO</name>
<comment type="similarity">
    <text evidence="4">Belongs to the putative lipase ROG1 family.</text>
</comment>
<feature type="domain" description="DUF676" evidence="9">
    <location>
        <begin position="41"/>
        <end position="202"/>
    </location>
</feature>
<evidence type="ECO:0000256" key="1">
    <source>
        <dbReference type="ARBA" id="ARBA00004173"/>
    </source>
</evidence>
<evidence type="ECO:0000256" key="3">
    <source>
        <dbReference type="ARBA" id="ARBA00004370"/>
    </source>
</evidence>
<sequence length="567" mass="63578">MFKRHRNKLQQRFEPIDNELTTKGIYGLEICHDNDQAVADIVFVHGLTGNRRSTWTDKHTKIFWPKDLLGSDQLPPTRILSYGYDADVAHFWALASQNRIGEHARNLVNALAQLRDRSDTERRPIIFVAHSLGGLVTEDAILHSRNSAESYLQDIFRSVAGICFLGTPHCGSDLARWASVATSLASAVKTANKSLVRTLTLNSEVLARIEGEFQNMHRTLPRETAFGITCFFEEIPVRGIGDIVPKHSAILPSYNAIGIHANHMEMSKYDSIHNPGYGAVSGEIRRWLKAIKNRRDAEKMVSNAPIPVDDWSTPTRRPYTEQTAPIAREHSQPNMNTFSDDTTPNYVSHKLSHHAEPIQLYLHPPASSHRSNHLSNPATQAHTYGYPEARSQSFNPPEPPRSYSRTPVEEQTRNYTPLEPPRSYSHTPMQEQTRTSTPSTPTNPYRSNSYPYDQAQHYASAHMGYQTQNNALNEPSYPYPKTSPPSYTQSSSSFAPEQRQPHYDLSNAFAESKYENGSVGPVFGGVGIRYGDHHHHHNGTPFQNIRNSGSGPQLMGSFNVGGNMNFG</sequence>
<comment type="caution">
    <text evidence="10">The sequence shown here is derived from an EMBL/GenBank/DDBJ whole genome shotgun (WGS) entry which is preliminary data.</text>
</comment>
<dbReference type="OrthoDB" id="427518at2759"/>
<feature type="region of interest" description="Disordered" evidence="8">
    <location>
        <begin position="323"/>
        <end position="348"/>
    </location>
</feature>
<dbReference type="Pfam" id="PF05057">
    <property type="entry name" value="DUF676"/>
    <property type="match status" value="1"/>
</dbReference>
<evidence type="ECO:0000256" key="8">
    <source>
        <dbReference type="SAM" id="MobiDB-lite"/>
    </source>
</evidence>
<evidence type="ECO:0000259" key="9">
    <source>
        <dbReference type="Pfam" id="PF05057"/>
    </source>
</evidence>
<evidence type="ECO:0000256" key="2">
    <source>
        <dbReference type="ARBA" id="ARBA00004240"/>
    </source>
</evidence>
<evidence type="ECO:0000256" key="5">
    <source>
        <dbReference type="ARBA" id="ARBA00022824"/>
    </source>
</evidence>
<evidence type="ECO:0000313" key="11">
    <source>
        <dbReference type="Proteomes" id="UP000758155"/>
    </source>
</evidence>
<dbReference type="InterPro" id="IPR007751">
    <property type="entry name" value="DUF676_lipase-like"/>
</dbReference>
<dbReference type="GO" id="GO:0005739">
    <property type="term" value="C:mitochondrion"/>
    <property type="evidence" value="ECO:0007669"/>
    <property type="project" value="UniProtKB-SubCell"/>
</dbReference>
<dbReference type="GO" id="GO:0016020">
    <property type="term" value="C:membrane"/>
    <property type="evidence" value="ECO:0007669"/>
    <property type="project" value="UniProtKB-SubCell"/>
</dbReference>